<accession>A0AAN6JHX2</accession>
<comment type="caution">
    <text evidence="3">The sequence shown here is derived from an EMBL/GenBank/DDBJ whole genome shotgun (WGS) entry which is preliminary data.</text>
</comment>
<keyword evidence="1" id="KW-0175">Coiled coil</keyword>
<keyword evidence="4" id="KW-1185">Reference proteome</keyword>
<evidence type="ECO:0000313" key="3">
    <source>
        <dbReference type="EMBL" id="KAK0522331.1"/>
    </source>
</evidence>
<dbReference type="AlphaFoldDB" id="A0AAN6JHX2"/>
<reference evidence="3" key="1">
    <citation type="journal article" date="2023" name="PhytoFront">
        <title>Draft Genome Resources of Seven Strains of Tilletia horrida, Causal Agent of Kernel Smut of Rice.</title>
        <authorList>
            <person name="Khanal S."/>
            <person name="Antony Babu S."/>
            <person name="Zhou X.G."/>
        </authorList>
    </citation>
    <scope>NUCLEOTIDE SEQUENCE</scope>
    <source>
        <strain evidence="3">TX3</strain>
    </source>
</reference>
<dbReference type="Pfam" id="PF03357">
    <property type="entry name" value="Snf7"/>
    <property type="match status" value="1"/>
</dbReference>
<feature type="coiled-coil region" evidence="1">
    <location>
        <begin position="17"/>
        <end position="55"/>
    </location>
</feature>
<evidence type="ECO:0000313" key="4">
    <source>
        <dbReference type="Proteomes" id="UP001176521"/>
    </source>
</evidence>
<feature type="region of interest" description="Disordered" evidence="2">
    <location>
        <begin position="196"/>
        <end position="233"/>
    </location>
</feature>
<dbReference type="PANTHER" id="PTHR10476">
    <property type="entry name" value="CHARGED MULTIVESICULAR BODY PROTEIN"/>
    <property type="match status" value="1"/>
</dbReference>
<dbReference type="Gene3D" id="6.10.140.1230">
    <property type="match status" value="1"/>
</dbReference>
<dbReference type="InterPro" id="IPR005024">
    <property type="entry name" value="Snf7_fam"/>
</dbReference>
<organism evidence="3 4">
    <name type="scientific">Tilletia horrida</name>
    <dbReference type="NCBI Taxonomy" id="155126"/>
    <lineage>
        <taxon>Eukaryota</taxon>
        <taxon>Fungi</taxon>
        <taxon>Dikarya</taxon>
        <taxon>Basidiomycota</taxon>
        <taxon>Ustilaginomycotina</taxon>
        <taxon>Exobasidiomycetes</taxon>
        <taxon>Tilletiales</taxon>
        <taxon>Tilletiaceae</taxon>
        <taxon>Tilletia</taxon>
    </lineage>
</organism>
<feature type="compositionally biased region" description="Basic and acidic residues" evidence="2">
    <location>
        <begin position="206"/>
        <end position="222"/>
    </location>
</feature>
<gene>
    <name evidence="3" type="primary">VPS24</name>
    <name evidence="3" type="ORF">OC842_006490</name>
</gene>
<name>A0AAN6JHX2_9BASI</name>
<sequence>MQSVSRFIFGPTQEERVKQVQSQLRSEQRHLEREMRQLDAASAKAKAEVKRLAKKGDVKSAKILAREIVRTNKQKERLTLSKARLGSIGMQLQHQMAMYKVTGSMQKSTEIMKLSNQLVKLPQISKVMREMSAEMMKAGIMEEMMDDTLDSGVLGEDEEELEEEAQGEVDKVLFELTDGKLGTAQPSGALADLDALGAGAEAEDAEAARREREEEEKREMDRMQAALDGLLRG</sequence>
<evidence type="ECO:0000256" key="1">
    <source>
        <dbReference type="SAM" id="Coils"/>
    </source>
</evidence>
<dbReference type="EMBL" id="JAPDMQ010000595">
    <property type="protein sequence ID" value="KAK0522331.1"/>
    <property type="molecule type" value="Genomic_DNA"/>
</dbReference>
<protein>
    <submittedName>
        <fullName evidence="3">Vacuolar protein-sorting-associated protein 24</fullName>
    </submittedName>
</protein>
<dbReference type="Proteomes" id="UP001176521">
    <property type="component" value="Unassembled WGS sequence"/>
</dbReference>
<proteinExistence type="predicted"/>
<dbReference type="GO" id="GO:0007034">
    <property type="term" value="P:vacuolar transport"/>
    <property type="evidence" value="ECO:0007669"/>
    <property type="project" value="InterPro"/>
</dbReference>
<evidence type="ECO:0000256" key="2">
    <source>
        <dbReference type="SAM" id="MobiDB-lite"/>
    </source>
</evidence>